<accession>A0A8D9B3F7</accession>
<keyword evidence="1" id="KW-1133">Transmembrane helix</keyword>
<dbReference type="AlphaFoldDB" id="A0A8D9B3F7"/>
<keyword evidence="1" id="KW-0472">Membrane</keyword>
<protein>
    <submittedName>
        <fullName evidence="2">Uncharacterized protein</fullName>
    </submittedName>
</protein>
<dbReference type="EMBL" id="HBUF01600534">
    <property type="protein sequence ID" value="CAG6776004.1"/>
    <property type="molecule type" value="Transcribed_RNA"/>
</dbReference>
<feature type="transmembrane region" description="Helical" evidence="1">
    <location>
        <begin position="72"/>
        <end position="89"/>
    </location>
</feature>
<name>A0A8D9B3F7_9HEMI</name>
<evidence type="ECO:0000256" key="1">
    <source>
        <dbReference type="SAM" id="Phobius"/>
    </source>
</evidence>
<evidence type="ECO:0000313" key="2">
    <source>
        <dbReference type="EMBL" id="CAG6776004.1"/>
    </source>
</evidence>
<reference evidence="2" key="1">
    <citation type="submission" date="2021-05" db="EMBL/GenBank/DDBJ databases">
        <authorList>
            <person name="Alioto T."/>
            <person name="Alioto T."/>
            <person name="Gomez Garrido J."/>
        </authorList>
    </citation>
    <scope>NUCLEOTIDE SEQUENCE</scope>
</reference>
<proteinExistence type="predicted"/>
<organism evidence="2">
    <name type="scientific">Cacopsylla melanoneura</name>
    <dbReference type="NCBI Taxonomy" id="428564"/>
    <lineage>
        <taxon>Eukaryota</taxon>
        <taxon>Metazoa</taxon>
        <taxon>Ecdysozoa</taxon>
        <taxon>Arthropoda</taxon>
        <taxon>Hexapoda</taxon>
        <taxon>Insecta</taxon>
        <taxon>Pterygota</taxon>
        <taxon>Neoptera</taxon>
        <taxon>Paraneoptera</taxon>
        <taxon>Hemiptera</taxon>
        <taxon>Sternorrhyncha</taxon>
        <taxon>Psylloidea</taxon>
        <taxon>Psyllidae</taxon>
        <taxon>Psyllinae</taxon>
        <taxon>Cacopsylla</taxon>
    </lineage>
</organism>
<sequence length="111" mass="13400">MIFFFYIRGRLHQLTYYVCLKKGQVLPFHFGFNFLMCVKRELNHFSRKYFPDLHHWYSLCLGGVFLNNYRTLIWKSIIIIVICIINYALKLYNYLVLTKLDAIKLVSESHL</sequence>
<keyword evidence="1" id="KW-0812">Transmembrane</keyword>